<dbReference type="SUPFAM" id="SSF103084">
    <property type="entry name" value="Holliday junction resolvase RusA"/>
    <property type="match status" value="1"/>
</dbReference>
<evidence type="ECO:0000313" key="2">
    <source>
        <dbReference type="Proteomes" id="UP000223561"/>
    </source>
</evidence>
<protein>
    <submittedName>
        <fullName evidence="1">Holliday junction resolvase</fullName>
    </submittedName>
</protein>
<dbReference type="GO" id="GO:0006310">
    <property type="term" value="P:DNA recombination"/>
    <property type="evidence" value="ECO:0007669"/>
    <property type="project" value="InterPro"/>
</dbReference>
<dbReference type="GeneID" id="55600927"/>
<keyword evidence="2" id="KW-1185">Reference proteome</keyword>
<proteinExistence type="predicted"/>
<dbReference type="KEGG" id="vg:55600927"/>
<organism evidence="1 2">
    <name type="scientific">Staphylococcus phage 3 AJ-2017</name>
    <dbReference type="NCBI Taxonomy" id="1934428"/>
    <lineage>
        <taxon>Viruses</taxon>
        <taxon>Duplodnaviria</taxon>
        <taxon>Heunggongvirae</taxon>
        <taxon>Uroviricota</taxon>
        <taxon>Caudoviricetes</taxon>
        <taxon>Bronfenbrennervirinae</taxon>
        <taxon>Peeveelvirus</taxon>
        <taxon>Peeveelvirus pv3AJ2017</taxon>
    </lineage>
</organism>
<dbReference type="Gene3D" id="3.30.1330.70">
    <property type="entry name" value="Holliday junction resolvase RusA"/>
    <property type="match status" value="1"/>
</dbReference>
<dbReference type="EMBL" id="KX232515">
    <property type="protein sequence ID" value="APW79878.1"/>
    <property type="molecule type" value="Genomic_DNA"/>
</dbReference>
<dbReference type="Proteomes" id="UP000223561">
    <property type="component" value="Segment"/>
</dbReference>
<name>A0A1P8L6F2_9CAUD</name>
<accession>A0A1P8L6F2</accession>
<dbReference type="Pfam" id="PF05866">
    <property type="entry name" value="RusA"/>
    <property type="match status" value="1"/>
</dbReference>
<dbReference type="GO" id="GO:0000287">
    <property type="term" value="F:magnesium ion binding"/>
    <property type="evidence" value="ECO:0007669"/>
    <property type="project" value="InterPro"/>
</dbReference>
<dbReference type="InterPro" id="IPR008822">
    <property type="entry name" value="Endonuclease_RusA-like"/>
</dbReference>
<dbReference type="InterPro" id="IPR036614">
    <property type="entry name" value="RusA-like_sf"/>
</dbReference>
<sequence>MEIEIKFNEVFNAPMGSPRPRFRNTGRFVQTYMPTSYTKHKAYIQGQMPKLNLERALKIELDFYFPLLKSWSKKKKSEMVGQYKVTKPDIDNLIKTVLDACNGHVWKDDNQITEITSSKRYGIEPKIIIRTITILKTWQQYMKTHHRLEEI</sequence>
<reference evidence="1 2" key="1">
    <citation type="submission" date="2016-05" db="EMBL/GenBank/DDBJ databases">
        <title>Emergence and spread of a new Community-Genotype Methicillin-Resistant Staphylococcus aureus clone in Colombia.</title>
        <authorList>
            <person name="Escobar-Perez J."/>
            <person name="Reyes N."/>
            <person name="Marquez-Ortiz A."/>
            <person name="Rebollo J."/>
            <person name="Pinzon H."/>
            <person name="Tovar C."/>
            <person name="Moreno J.C."/>
            <person name="Corredor Z.R."/>
            <person name="Castro B.C."/>
            <person name="Moncada M.G."/>
            <person name="Vanegas N.G."/>
        </authorList>
    </citation>
    <scope>NUCLEOTIDE SEQUENCE [LARGE SCALE GENOMIC DNA]</scope>
</reference>
<evidence type="ECO:0000313" key="1">
    <source>
        <dbReference type="EMBL" id="APW79878.1"/>
    </source>
</evidence>
<dbReference type="RefSeq" id="YP_009830991.1">
    <property type="nucleotide sequence ID" value="NC_048644.1"/>
</dbReference>
<dbReference type="GO" id="GO:0006281">
    <property type="term" value="P:DNA repair"/>
    <property type="evidence" value="ECO:0007669"/>
    <property type="project" value="InterPro"/>
</dbReference>